<sequence>MGQTIIAGLYSQQLVCVQQALLQKDPALVNCKGARPLVTLVVRDTVQRLGWESLCHLITLSSATQDNHLRGKFFTNETDLRQALRDFFESKLLVLPQRDSTAGDIGRKCWMPITFNE</sequence>
<comment type="caution">
    <text evidence="1">The sequence shown here is derived from an EMBL/GenBank/DDBJ whole genome shotgun (WGS) entry which is preliminary data.</text>
</comment>
<name>A0A8X6QFI0_NEPPI</name>
<keyword evidence="2" id="KW-1185">Reference proteome</keyword>
<evidence type="ECO:0000313" key="2">
    <source>
        <dbReference type="Proteomes" id="UP000887013"/>
    </source>
</evidence>
<evidence type="ECO:0000313" key="1">
    <source>
        <dbReference type="EMBL" id="GFU24319.1"/>
    </source>
</evidence>
<dbReference type="EMBL" id="BMAW01081402">
    <property type="protein sequence ID" value="GFU24319.1"/>
    <property type="molecule type" value="Genomic_DNA"/>
</dbReference>
<accession>A0A8X6QFI0</accession>
<protein>
    <submittedName>
        <fullName evidence="1">Uncharacterized protein</fullName>
    </submittedName>
</protein>
<gene>
    <name evidence="1" type="ORF">NPIL_441491</name>
</gene>
<dbReference type="AlphaFoldDB" id="A0A8X6QFI0"/>
<proteinExistence type="predicted"/>
<dbReference type="Proteomes" id="UP000887013">
    <property type="component" value="Unassembled WGS sequence"/>
</dbReference>
<organism evidence="1 2">
    <name type="scientific">Nephila pilipes</name>
    <name type="common">Giant wood spider</name>
    <name type="synonym">Nephila maculata</name>
    <dbReference type="NCBI Taxonomy" id="299642"/>
    <lineage>
        <taxon>Eukaryota</taxon>
        <taxon>Metazoa</taxon>
        <taxon>Ecdysozoa</taxon>
        <taxon>Arthropoda</taxon>
        <taxon>Chelicerata</taxon>
        <taxon>Arachnida</taxon>
        <taxon>Araneae</taxon>
        <taxon>Araneomorphae</taxon>
        <taxon>Entelegynae</taxon>
        <taxon>Araneoidea</taxon>
        <taxon>Nephilidae</taxon>
        <taxon>Nephila</taxon>
    </lineage>
</organism>
<reference evidence="1" key="1">
    <citation type="submission" date="2020-08" db="EMBL/GenBank/DDBJ databases">
        <title>Multicomponent nature underlies the extraordinary mechanical properties of spider dragline silk.</title>
        <authorList>
            <person name="Kono N."/>
            <person name="Nakamura H."/>
            <person name="Mori M."/>
            <person name="Yoshida Y."/>
            <person name="Ohtoshi R."/>
            <person name="Malay A.D."/>
            <person name="Moran D.A.P."/>
            <person name="Tomita M."/>
            <person name="Numata K."/>
            <person name="Arakawa K."/>
        </authorList>
    </citation>
    <scope>NUCLEOTIDE SEQUENCE</scope>
</reference>